<accession>A0A543IUE6</accession>
<dbReference type="Gene3D" id="3.10.590.10">
    <property type="entry name" value="ph1033 like domains"/>
    <property type="match status" value="1"/>
</dbReference>
<name>A0A543IUE6_9ACTN</name>
<dbReference type="EMBL" id="VFPQ01000001">
    <property type="protein sequence ID" value="TQM74192.1"/>
    <property type="molecule type" value="Genomic_DNA"/>
</dbReference>
<gene>
    <name evidence="1" type="ORF">FHX40_0857</name>
</gene>
<protein>
    <submittedName>
        <fullName evidence="1">Uncharacterized protein</fullName>
    </submittedName>
</protein>
<evidence type="ECO:0000313" key="2">
    <source>
        <dbReference type="Proteomes" id="UP000319213"/>
    </source>
</evidence>
<evidence type="ECO:0000313" key="1">
    <source>
        <dbReference type="EMBL" id="TQM74192.1"/>
    </source>
</evidence>
<dbReference type="Proteomes" id="UP000319213">
    <property type="component" value="Unassembled WGS sequence"/>
</dbReference>
<keyword evidence="2" id="KW-1185">Reference proteome</keyword>
<proteinExistence type="predicted"/>
<reference evidence="1 2" key="1">
    <citation type="submission" date="2019-06" db="EMBL/GenBank/DDBJ databases">
        <title>Sequencing the genomes of 1000 actinobacteria strains.</title>
        <authorList>
            <person name="Klenk H.-P."/>
        </authorList>
    </citation>
    <scope>NUCLEOTIDE SEQUENCE [LARGE SCALE GENOMIC DNA]</scope>
    <source>
        <strain evidence="1 2">DSM 43186</strain>
    </source>
</reference>
<comment type="caution">
    <text evidence="1">The sequence shown here is derived from an EMBL/GenBank/DDBJ whole genome shotgun (WGS) entry which is preliminary data.</text>
</comment>
<sequence>MAIVTAYLLILGEREAVAWVLRESRMAFPPTERREVDRLTVGDELFLLTTRGCWHNPTRDRTRVIGRARVTGPVEPYDEPLTIAGREFTRGCTIEIDSLAPYLRGVELAPLLPRLAAFPDKRAGAWSIRLRRPLLALPTGDADLLRAELAQVATAPDEVVGEYFDRIRPVRGLRSGTPAG</sequence>
<organism evidence="1 2">
    <name type="scientific">Thermopolyspora flexuosa</name>
    <dbReference type="NCBI Taxonomy" id="103836"/>
    <lineage>
        <taxon>Bacteria</taxon>
        <taxon>Bacillati</taxon>
        <taxon>Actinomycetota</taxon>
        <taxon>Actinomycetes</taxon>
        <taxon>Streptosporangiales</taxon>
        <taxon>Streptosporangiaceae</taxon>
        <taxon>Thermopolyspora</taxon>
    </lineage>
</organism>
<dbReference type="OrthoDB" id="3380613at2"/>
<dbReference type="AlphaFoldDB" id="A0A543IUE6"/>